<organism evidence="3 4">
    <name type="scientific">Treponema porcinum</name>
    <dbReference type="NCBI Taxonomy" id="261392"/>
    <lineage>
        <taxon>Bacteria</taxon>
        <taxon>Pseudomonadati</taxon>
        <taxon>Spirochaetota</taxon>
        <taxon>Spirochaetia</taxon>
        <taxon>Spirochaetales</taxon>
        <taxon>Treponemataceae</taxon>
        <taxon>Treponema</taxon>
    </lineage>
</organism>
<keyword evidence="1" id="KW-0408">Iron</keyword>
<dbReference type="Gene3D" id="2.30.30.90">
    <property type="match status" value="1"/>
</dbReference>
<evidence type="ECO:0000313" key="3">
    <source>
        <dbReference type="EMBL" id="SJZ38842.1"/>
    </source>
</evidence>
<feature type="domain" description="Ferrous iron transporter FeoA-like" evidence="2">
    <location>
        <begin position="1"/>
        <end position="69"/>
    </location>
</feature>
<dbReference type="PANTHER" id="PTHR43151">
    <property type="entry name" value="FEOA FAMILY PROTEIN"/>
    <property type="match status" value="1"/>
</dbReference>
<evidence type="ECO:0000259" key="2">
    <source>
        <dbReference type="SMART" id="SM00899"/>
    </source>
</evidence>
<dbReference type="AlphaFoldDB" id="A0A1T4K8T2"/>
<protein>
    <submittedName>
        <fullName evidence="3">Ferrous iron transport protein A</fullName>
    </submittedName>
</protein>
<dbReference type="SMART" id="SM00899">
    <property type="entry name" value="FeoA"/>
    <property type="match status" value="1"/>
</dbReference>
<dbReference type="RefSeq" id="WP_078932968.1">
    <property type="nucleotide sequence ID" value="NZ_FUWG01000007.1"/>
</dbReference>
<sequence length="69" mass="7370">MPLSLCTNGSTFTVKKVGGNPAVRQHLSELGFSVGCPVTVVTALNGNIIVKVKESRIAIDRMLANRIFV</sequence>
<dbReference type="InterPro" id="IPR053184">
    <property type="entry name" value="FeoA-like"/>
</dbReference>
<proteinExistence type="predicted"/>
<dbReference type="STRING" id="261392.SAMN02745149_01045"/>
<dbReference type="Proteomes" id="UP000190423">
    <property type="component" value="Unassembled WGS sequence"/>
</dbReference>
<dbReference type="InterPro" id="IPR038157">
    <property type="entry name" value="FeoA_core_dom"/>
</dbReference>
<reference evidence="3 4" key="1">
    <citation type="submission" date="2017-02" db="EMBL/GenBank/DDBJ databases">
        <authorList>
            <person name="Peterson S.W."/>
        </authorList>
    </citation>
    <scope>NUCLEOTIDE SEQUENCE [LARGE SCALE GENOMIC DNA]</scope>
    <source>
        <strain evidence="3 4">ATCC BAA-908</strain>
    </source>
</reference>
<dbReference type="InterPro" id="IPR007167">
    <property type="entry name" value="Fe-transptr_FeoA-like"/>
</dbReference>
<dbReference type="GO" id="GO:0046914">
    <property type="term" value="F:transition metal ion binding"/>
    <property type="evidence" value="ECO:0007669"/>
    <property type="project" value="InterPro"/>
</dbReference>
<dbReference type="OrthoDB" id="5984at2"/>
<name>A0A1T4K8T2_TREPO</name>
<dbReference type="GeneID" id="78316346"/>
<dbReference type="SUPFAM" id="SSF50037">
    <property type="entry name" value="C-terminal domain of transcriptional repressors"/>
    <property type="match status" value="1"/>
</dbReference>
<evidence type="ECO:0000256" key="1">
    <source>
        <dbReference type="ARBA" id="ARBA00023004"/>
    </source>
</evidence>
<dbReference type="InterPro" id="IPR008988">
    <property type="entry name" value="Transcriptional_repressor_C"/>
</dbReference>
<evidence type="ECO:0000313" key="4">
    <source>
        <dbReference type="Proteomes" id="UP000190423"/>
    </source>
</evidence>
<accession>A0A1T4K8T2</accession>
<gene>
    <name evidence="3" type="ORF">SAMN02745149_01045</name>
</gene>
<dbReference type="EMBL" id="FUWG01000007">
    <property type="protein sequence ID" value="SJZ38842.1"/>
    <property type="molecule type" value="Genomic_DNA"/>
</dbReference>
<keyword evidence="4" id="KW-1185">Reference proteome</keyword>
<dbReference type="Pfam" id="PF04023">
    <property type="entry name" value="FeoA"/>
    <property type="match status" value="1"/>
</dbReference>
<dbReference type="PANTHER" id="PTHR43151:SF1">
    <property type="entry name" value="SSR2333 PROTEIN"/>
    <property type="match status" value="1"/>
</dbReference>